<keyword evidence="1" id="KW-1133">Transmembrane helix</keyword>
<feature type="transmembrane region" description="Helical" evidence="1">
    <location>
        <begin position="50"/>
        <end position="68"/>
    </location>
</feature>
<comment type="caution">
    <text evidence="2">The sequence shown here is derived from an EMBL/GenBank/DDBJ whole genome shotgun (WGS) entry which is preliminary data.</text>
</comment>
<evidence type="ECO:0000313" key="3">
    <source>
        <dbReference type="Proteomes" id="UP000321306"/>
    </source>
</evidence>
<dbReference type="Pfam" id="PF05675">
    <property type="entry name" value="DUF817"/>
    <property type="match status" value="1"/>
</dbReference>
<dbReference type="EMBL" id="BJXB01000005">
    <property type="protein sequence ID" value="GEM45993.1"/>
    <property type="molecule type" value="Genomic_DNA"/>
</dbReference>
<name>A0A511MZI3_DEIC1</name>
<reference evidence="2 3" key="1">
    <citation type="submission" date="2019-07" db="EMBL/GenBank/DDBJ databases">
        <title>Whole genome shotgun sequence of Deinococcus cellulosilyticus NBRC 106333.</title>
        <authorList>
            <person name="Hosoyama A."/>
            <person name="Uohara A."/>
            <person name="Ohji S."/>
            <person name="Ichikawa N."/>
        </authorList>
    </citation>
    <scope>NUCLEOTIDE SEQUENCE [LARGE SCALE GENOMIC DNA]</scope>
    <source>
        <strain evidence="2 3">NBRC 106333</strain>
    </source>
</reference>
<dbReference type="RefSeq" id="WP_222594719.1">
    <property type="nucleotide sequence ID" value="NZ_BJXB01000005.1"/>
</dbReference>
<accession>A0A511MZI3</accession>
<feature type="transmembrane region" description="Helical" evidence="1">
    <location>
        <begin position="75"/>
        <end position="92"/>
    </location>
</feature>
<feature type="transmembrane region" description="Helical" evidence="1">
    <location>
        <begin position="21"/>
        <end position="44"/>
    </location>
</feature>
<feature type="transmembrane region" description="Helical" evidence="1">
    <location>
        <begin position="237"/>
        <end position="256"/>
    </location>
</feature>
<feature type="transmembrane region" description="Helical" evidence="1">
    <location>
        <begin position="112"/>
        <end position="132"/>
    </location>
</feature>
<keyword evidence="1" id="KW-0812">Transmembrane</keyword>
<keyword evidence="3" id="KW-1185">Reference proteome</keyword>
<feature type="transmembrane region" description="Helical" evidence="1">
    <location>
        <begin position="168"/>
        <end position="185"/>
    </location>
</feature>
<dbReference type="InterPro" id="IPR008535">
    <property type="entry name" value="DUF817"/>
</dbReference>
<proteinExistence type="predicted"/>
<dbReference type="AlphaFoldDB" id="A0A511MZI3"/>
<protein>
    <recommendedName>
        <fullName evidence="4">DUF817 domain-containing protein</fullName>
    </recommendedName>
</protein>
<feature type="transmembrane region" description="Helical" evidence="1">
    <location>
        <begin position="197"/>
        <end position="217"/>
    </location>
</feature>
<gene>
    <name evidence="2" type="primary">yoaT</name>
    <name evidence="2" type="ORF">DC3_16280</name>
</gene>
<keyword evidence="1" id="KW-0472">Membrane</keyword>
<sequence length="266" mass="31065">MRLMLKPFKLSPRLQDFLTFVYLEALCCIFPAVIMLGLALSKYIDLPLPRYDFMLILCIVMQAVMVLSKLETVDELKVICLFHVFGLALELFKVHHGSWSYPEAAYTKIWDVPIYSGFMYASVASYICQAWRRFNLKFSEYPSWTANLFAALLYLNFFANHYIEDQRWGLTIALVVLMWNTRVHFQINGRPYQMPLTLSFLLIGLFIWLAENIGTFYGAWKYPNQETLWQTVHYGKISSWALLVILSFVLIAKLKGIKSSLQKTRY</sequence>
<dbReference type="Proteomes" id="UP000321306">
    <property type="component" value="Unassembled WGS sequence"/>
</dbReference>
<evidence type="ECO:0000313" key="2">
    <source>
        <dbReference type="EMBL" id="GEM45993.1"/>
    </source>
</evidence>
<organism evidence="2 3">
    <name type="scientific">Deinococcus cellulosilyticus (strain DSM 18568 / NBRC 106333 / KACC 11606 / 5516J-15)</name>
    <dbReference type="NCBI Taxonomy" id="1223518"/>
    <lineage>
        <taxon>Bacteria</taxon>
        <taxon>Thermotogati</taxon>
        <taxon>Deinococcota</taxon>
        <taxon>Deinococci</taxon>
        <taxon>Deinococcales</taxon>
        <taxon>Deinococcaceae</taxon>
        <taxon>Deinococcus</taxon>
    </lineage>
</organism>
<dbReference type="PIRSF" id="PIRSF009141">
    <property type="entry name" value="UCP009141"/>
    <property type="match status" value="1"/>
</dbReference>
<evidence type="ECO:0008006" key="4">
    <source>
        <dbReference type="Google" id="ProtNLM"/>
    </source>
</evidence>
<evidence type="ECO:0000256" key="1">
    <source>
        <dbReference type="SAM" id="Phobius"/>
    </source>
</evidence>
<feature type="transmembrane region" description="Helical" evidence="1">
    <location>
        <begin position="144"/>
        <end position="162"/>
    </location>
</feature>